<organism evidence="6 7">
    <name type="scientific">Anopheles maculatus</name>
    <dbReference type="NCBI Taxonomy" id="74869"/>
    <lineage>
        <taxon>Eukaryota</taxon>
        <taxon>Metazoa</taxon>
        <taxon>Ecdysozoa</taxon>
        <taxon>Arthropoda</taxon>
        <taxon>Hexapoda</taxon>
        <taxon>Insecta</taxon>
        <taxon>Pterygota</taxon>
        <taxon>Neoptera</taxon>
        <taxon>Endopterygota</taxon>
        <taxon>Diptera</taxon>
        <taxon>Nematocera</taxon>
        <taxon>Culicoidea</taxon>
        <taxon>Culicidae</taxon>
        <taxon>Anophelinae</taxon>
        <taxon>Anopheles</taxon>
        <taxon>Anopheles maculatus group</taxon>
    </lineage>
</organism>
<evidence type="ECO:0000259" key="5">
    <source>
        <dbReference type="Pfam" id="PF01755"/>
    </source>
</evidence>
<dbReference type="EnsemblMetazoa" id="AMAM010855-RA">
    <property type="protein sequence ID" value="AMAM010855-PA"/>
    <property type="gene ID" value="AMAM010855"/>
</dbReference>
<dbReference type="GO" id="GO:0050211">
    <property type="term" value="F:procollagen galactosyltransferase activity"/>
    <property type="evidence" value="ECO:0007669"/>
    <property type="project" value="TreeGrafter"/>
</dbReference>
<evidence type="ECO:0000256" key="4">
    <source>
        <dbReference type="SAM" id="MobiDB-lite"/>
    </source>
</evidence>
<evidence type="ECO:0000313" key="6">
    <source>
        <dbReference type="EnsemblMetazoa" id="AMAM010855-PA"/>
    </source>
</evidence>
<feature type="domain" description="Glycosyl transferase family 25" evidence="5">
    <location>
        <begin position="1"/>
        <end position="117"/>
    </location>
</feature>
<dbReference type="VEuPathDB" id="VectorBase:AMAM010855"/>
<evidence type="ECO:0000256" key="3">
    <source>
        <dbReference type="ARBA" id="ARBA00022679"/>
    </source>
</evidence>
<dbReference type="AlphaFoldDB" id="A0A182SPJ0"/>
<evidence type="ECO:0000256" key="1">
    <source>
        <dbReference type="ARBA" id="ARBA00006721"/>
    </source>
</evidence>
<reference evidence="7" key="1">
    <citation type="submission" date="2013-09" db="EMBL/GenBank/DDBJ databases">
        <title>The Genome Sequence of Anopheles maculatus species B.</title>
        <authorList>
            <consortium name="The Broad Institute Genomics Platform"/>
            <person name="Neafsey D.E."/>
            <person name="Besansky N."/>
            <person name="Howell P."/>
            <person name="Walton C."/>
            <person name="Young S.K."/>
            <person name="Zeng Q."/>
            <person name="Gargeya S."/>
            <person name="Fitzgerald M."/>
            <person name="Haas B."/>
            <person name="Abouelleil A."/>
            <person name="Allen A.W."/>
            <person name="Alvarado L."/>
            <person name="Arachchi H.M."/>
            <person name="Berlin A.M."/>
            <person name="Chapman S.B."/>
            <person name="Gainer-Dewar J."/>
            <person name="Goldberg J."/>
            <person name="Griggs A."/>
            <person name="Gujja S."/>
            <person name="Hansen M."/>
            <person name="Howarth C."/>
            <person name="Imamovic A."/>
            <person name="Ireland A."/>
            <person name="Larimer J."/>
            <person name="McCowan C."/>
            <person name="Murphy C."/>
            <person name="Pearson M."/>
            <person name="Poon T.W."/>
            <person name="Priest M."/>
            <person name="Roberts A."/>
            <person name="Saif S."/>
            <person name="Shea T."/>
            <person name="Sisk P."/>
            <person name="Sykes S."/>
            <person name="Wortman J."/>
            <person name="Nusbaum C."/>
            <person name="Birren B."/>
        </authorList>
    </citation>
    <scope>NUCLEOTIDE SEQUENCE [LARGE SCALE GENOMIC DNA]</scope>
    <source>
        <strain evidence="7">maculatus3</strain>
    </source>
</reference>
<evidence type="ECO:0000256" key="2">
    <source>
        <dbReference type="ARBA" id="ARBA00022676"/>
    </source>
</evidence>
<name>A0A182SPJ0_9DIPT</name>
<dbReference type="InterPro" id="IPR050757">
    <property type="entry name" value="Collagen_mod_GT25"/>
</dbReference>
<dbReference type="Pfam" id="PF01755">
    <property type="entry name" value="Glyco_transf_25"/>
    <property type="match status" value="1"/>
</dbReference>
<dbReference type="Proteomes" id="UP000075901">
    <property type="component" value="Unassembled WGS sequence"/>
</dbReference>
<protein>
    <recommendedName>
        <fullName evidence="5">Glycosyl transferase family 25 domain-containing protein</fullName>
    </recommendedName>
</protein>
<reference evidence="6" key="2">
    <citation type="submission" date="2020-05" db="UniProtKB">
        <authorList>
            <consortium name="EnsemblMetazoa"/>
        </authorList>
    </citation>
    <scope>IDENTIFICATION</scope>
    <source>
        <strain evidence="6">maculatus3</strain>
    </source>
</reference>
<accession>A0A182SPJ0</accession>
<evidence type="ECO:0000313" key="7">
    <source>
        <dbReference type="Proteomes" id="UP000075901"/>
    </source>
</evidence>
<dbReference type="PANTHER" id="PTHR10730">
    <property type="entry name" value="PROCOLLAGEN-LYSINE,2-OXOGLUTARATE 5-DIOXYGENASE/GLYCOSYLTRANSFERASE 25 FAMILY MEMBER"/>
    <property type="match status" value="1"/>
</dbReference>
<comment type="similarity">
    <text evidence="1">Belongs to the glycosyltransferase 25 family.</text>
</comment>
<sequence>MTMGEIGCFLSHYNIWERMVRLNLQEVLVLEDDIRFEPFFRRRAYGVLADARRIGGWDLIYFGRKRLQEEDEKWIDGSEYLVKAGYSYWTLGYVISLEGAKKLLREQPLGKLLPVDEYLPIMFDNHPNDSWASHFRDRTLNAWSAAPLLLYPTHYTGDEGYISDTEDSIRIDGTMPTIGASKGGSGMVNNDTRDGAQVPASEPKKGDKEQLPNSSTLLTDSGIGQGEHDLETKNRRSEL</sequence>
<dbReference type="InterPro" id="IPR002654">
    <property type="entry name" value="Glyco_trans_25"/>
</dbReference>
<proteinExistence type="inferred from homology"/>
<keyword evidence="3" id="KW-0808">Transferase</keyword>
<feature type="compositionally biased region" description="Basic and acidic residues" evidence="4">
    <location>
        <begin position="226"/>
        <end position="239"/>
    </location>
</feature>
<dbReference type="CDD" id="cd06532">
    <property type="entry name" value="Glyco_transf_25"/>
    <property type="match status" value="1"/>
</dbReference>
<keyword evidence="7" id="KW-1185">Reference proteome</keyword>
<feature type="region of interest" description="Disordered" evidence="4">
    <location>
        <begin position="174"/>
        <end position="239"/>
    </location>
</feature>
<keyword evidence="2" id="KW-0328">Glycosyltransferase</keyword>
<dbReference type="PANTHER" id="PTHR10730:SF53">
    <property type="entry name" value="GLYCOSYLTRANSFERASE 25 FAMILY MEMBER"/>
    <property type="match status" value="1"/>
</dbReference>